<dbReference type="EMBL" id="LN885086">
    <property type="protein sequence ID" value="CUQ65587.1"/>
    <property type="molecule type" value="Genomic_DNA"/>
</dbReference>
<dbReference type="RefSeq" id="WP_062483066.1">
    <property type="nucleotide sequence ID" value="NZ_LN885086.1"/>
</dbReference>
<dbReference type="CDD" id="cd00293">
    <property type="entry name" value="USP-like"/>
    <property type="match status" value="2"/>
</dbReference>
<dbReference type="AlphaFoldDB" id="A0A0S4KMD4"/>
<dbReference type="KEGG" id="nio:NITINOP_0612"/>
<feature type="domain" description="UspA" evidence="2">
    <location>
        <begin position="2"/>
        <end position="142"/>
    </location>
</feature>
<dbReference type="STRING" id="1715989.NITINOP_0612"/>
<dbReference type="Proteomes" id="UP000066284">
    <property type="component" value="Chromosome 1"/>
</dbReference>
<accession>A0A0S4KMD4</accession>
<name>A0A0S4KMD4_9BACT</name>
<dbReference type="Gene3D" id="3.40.50.620">
    <property type="entry name" value="HUPs"/>
    <property type="match status" value="2"/>
</dbReference>
<dbReference type="OrthoDB" id="9772177at2"/>
<evidence type="ECO:0000313" key="4">
    <source>
        <dbReference type="Proteomes" id="UP000066284"/>
    </source>
</evidence>
<reference evidence="4" key="1">
    <citation type="submission" date="2015-09" db="EMBL/GenBank/DDBJ databases">
        <authorList>
            <person name="Daims H."/>
        </authorList>
    </citation>
    <scope>NUCLEOTIDE SEQUENCE [LARGE SCALE GENOMIC DNA]</scope>
</reference>
<gene>
    <name evidence="3" type="ORF">NITINOP_0612</name>
</gene>
<dbReference type="Pfam" id="PF00582">
    <property type="entry name" value="Usp"/>
    <property type="match status" value="2"/>
</dbReference>
<organism evidence="3 4">
    <name type="scientific">Candidatus Nitrospira inopinata</name>
    <dbReference type="NCBI Taxonomy" id="1715989"/>
    <lineage>
        <taxon>Bacteria</taxon>
        <taxon>Pseudomonadati</taxon>
        <taxon>Nitrospirota</taxon>
        <taxon>Nitrospiria</taxon>
        <taxon>Nitrospirales</taxon>
        <taxon>Nitrospiraceae</taxon>
        <taxon>Nitrospira</taxon>
    </lineage>
</organism>
<feature type="domain" description="UspA" evidence="2">
    <location>
        <begin position="149"/>
        <end position="285"/>
    </location>
</feature>
<dbReference type="SUPFAM" id="SSF52402">
    <property type="entry name" value="Adenine nucleotide alpha hydrolases-like"/>
    <property type="match status" value="2"/>
</dbReference>
<dbReference type="PANTHER" id="PTHR46268:SF6">
    <property type="entry name" value="UNIVERSAL STRESS PROTEIN UP12"/>
    <property type="match status" value="1"/>
</dbReference>
<evidence type="ECO:0000259" key="2">
    <source>
        <dbReference type="Pfam" id="PF00582"/>
    </source>
</evidence>
<keyword evidence="4" id="KW-1185">Reference proteome</keyword>
<evidence type="ECO:0000256" key="1">
    <source>
        <dbReference type="ARBA" id="ARBA00008791"/>
    </source>
</evidence>
<proteinExistence type="inferred from homology"/>
<dbReference type="PRINTS" id="PR01438">
    <property type="entry name" value="UNVRSLSTRESS"/>
</dbReference>
<dbReference type="InterPro" id="IPR006016">
    <property type="entry name" value="UspA"/>
</dbReference>
<evidence type="ECO:0000313" key="3">
    <source>
        <dbReference type="EMBL" id="CUQ65587.1"/>
    </source>
</evidence>
<protein>
    <submittedName>
        <fullName evidence="3">Putative Universal stress protein</fullName>
    </submittedName>
</protein>
<comment type="similarity">
    <text evidence="1">Belongs to the universal stress protein A family.</text>
</comment>
<sequence>MRIVIGVDWSDQSFAAVSHTFQLYRPTDVTLVHGVNLGMFKQPIVAEAANLQGYDDFRHAMVNAGHQLLERAAAMVPPEVATVRKINEVGSPAQVILDSAQTVSADLIVVGARGRGRLAETVLGSVSHRVLSHTSRSTLIVKGSVRPIQQALVAVEGRDDADRIVDWLTRYRFATPVELRVLNVVVPIGLDSPYDGMEARTWWEGAEAYAEQLVKNTAAKLSDAGYTTGTKVSIGSPAALIEEEAKAMDLVVASSHGRTGVARFLLGSVSHAIVHHVSCPVLVIR</sequence>
<dbReference type="InterPro" id="IPR014729">
    <property type="entry name" value="Rossmann-like_a/b/a_fold"/>
</dbReference>
<dbReference type="InterPro" id="IPR006015">
    <property type="entry name" value="Universal_stress_UspA"/>
</dbReference>
<dbReference type="PANTHER" id="PTHR46268">
    <property type="entry name" value="STRESS RESPONSE PROTEIN NHAX"/>
    <property type="match status" value="1"/>
</dbReference>